<sequence>MSQPRLPPELEREIFETAAILHPRTVPALIATAHRVQEWTEPMLYRVVRFKLGSPQTEALLQAIRTKPPHFIERSVRHIFFEADGPMSYMVPPEVGLQVLQKCTGIVDFGTTRCFTGKAVLDALGALPNLRALTVNLSSLFQLEWRGNSGTLPLALKHITHLTILDLYLLHIVEFLSGLPNITHFSMKLSVDHGGSPFLKSDTISNILLSCRHLQVLLLTTTKSPFPTIYPDGPPSSDPRLVFAHRENEYRGFWSGWLACANGKRDEDPWALADAVVSARRSSNTPWEPMTSEWVPPPVPEPAQAFSSPSDSTYLERGYC</sequence>
<gene>
    <name evidence="2" type="ORF">MCHLO_06350</name>
</gene>
<dbReference type="InterPro" id="IPR032675">
    <property type="entry name" value="LRR_dom_sf"/>
</dbReference>
<evidence type="ECO:0000256" key="1">
    <source>
        <dbReference type="SAM" id="MobiDB-lite"/>
    </source>
</evidence>
<dbReference type="Gene3D" id="3.80.10.10">
    <property type="entry name" value="Ribonuclease Inhibitor"/>
    <property type="match status" value="1"/>
</dbReference>
<feature type="region of interest" description="Disordered" evidence="1">
    <location>
        <begin position="287"/>
        <end position="320"/>
    </location>
</feature>
<dbReference type="SUPFAM" id="SSF52047">
    <property type="entry name" value="RNI-like"/>
    <property type="match status" value="1"/>
</dbReference>
<protein>
    <recommendedName>
        <fullName evidence="4">F-box domain-containing protein</fullName>
    </recommendedName>
</protein>
<evidence type="ECO:0008006" key="4">
    <source>
        <dbReference type="Google" id="ProtNLM"/>
    </source>
</evidence>
<proteinExistence type="predicted"/>
<keyword evidence="3" id="KW-1185">Reference proteome</keyword>
<name>A0ABQ0LDA1_MYCCL</name>
<accession>A0ABQ0LDA1</accession>
<dbReference type="EMBL" id="DF845184">
    <property type="protein sequence ID" value="GAT48987.1"/>
    <property type="molecule type" value="Genomic_DNA"/>
</dbReference>
<evidence type="ECO:0000313" key="2">
    <source>
        <dbReference type="EMBL" id="GAT48987.1"/>
    </source>
</evidence>
<dbReference type="Proteomes" id="UP000815677">
    <property type="component" value="Unassembled WGS sequence"/>
</dbReference>
<reference evidence="2" key="1">
    <citation type="submission" date="2014-09" db="EMBL/GenBank/DDBJ databases">
        <title>Genome sequence of the luminous mushroom Mycena chlorophos for searching fungal bioluminescence genes.</title>
        <authorList>
            <person name="Tanaka Y."/>
            <person name="Kasuga D."/>
            <person name="Oba Y."/>
            <person name="Hase S."/>
            <person name="Sato K."/>
            <person name="Oba Y."/>
            <person name="Sakakibara Y."/>
        </authorList>
    </citation>
    <scope>NUCLEOTIDE SEQUENCE</scope>
</reference>
<evidence type="ECO:0000313" key="3">
    <source>
        <dbReference type="Proteomes" id="UP000815677"/>
    </source>
</evidence>
<organism evidence="2 3">
    <name type="scientific">Mycena chlorophos</name>
    <name type="common">Agaric fungus</name>
    <name type="synonym">Agaricus chlorophos</name>
    <dbReference type="NCBI Taxonomy" id="658473"/>
    <lineage>
        <taxon>Eukaryota</taxon>
        <taxon>Fungi</taxon>
        <taxon>Dikarya</taxon>
        <taxon>Basidiomycota</taxon>
        <taxon>Agaricomycotina</taxon>
        <taxon>Agaricomycetes</taxon>
        <taxon>Agaricomycetidae</taxon>
        <taxon>Agaricales</taxon>
        <taxon>Marasmiineae</taxon>
        <taxon>Mycenaceae</taxon>
        <taxon>Mycena</taxon>
    </lineage>
</organism>